<proteinExistence type="inferred from homology"/>
<dbReference type="GO" id="GO:0006353">
    <property type="term" value="P:DNA-templated transcription termination"/>
    <property type="evidence" value="ECO:0007669"/>
    <property type="project" value="UniProtKB-KW"/>
</dbReference>
<keyword evidence="5" id="KW-1185">Reference proteome</keyword>
<keyword evidence="2" id="KW-0804">Transcription</keyword>
<organism evidence="4 5">
    <name type="scientific">Chlorella vulgaris</name>
    <name type="common">Green alga</name>
    <dbReference type="NCBI Taxonomy" id="3077"/>
    <lineage>
        <taxon>Eukaryota</taxon>
        <taxon>Viridiplantae</taxon>
        <taxon>Chlorophyta</taxon>
        <taxon>core chlorophytes</taxon>
        <taxon>Trebouxiophyceae</taxon>
        <taxon>Chlorellales</taxon>
        <taxon>Chlorellaceae</taxon>
        <taxon>Chlorella clade</taxon>
        <taxon>Chlorella</taxon>
    </lineage>
</organism>
<dbReference type="InterPro" id="IPR003690">
    <property type="entry name" value="MTERF"/>
</dbReference>
<name>A0A9D4TXA4_CHLVU</name>
<reference evidence="4" key="2">
    <citation type="submission" date="2020-11" db="EMBL/GenBank/DDBJ databases">
        <authorList>
            <person name="Cecchin M."/>
            <person name="Marcolungo L."/>
            <person name="Rossato M."/>
            <person name="Girolomoni L."/>
            <person name="Cosentino E."/>
            <person name="Cuine S."/>
            <person name="Li-Beisson Y."/>
            <person name="Delledonne M."/>
            <person name="Ballottari M."/>
        </authorList>
    </citation>
    <scope>NUCLEOTIDE SEQUENCE</scope>
    <source>
        <strain evidence="4">211/11P</strain>
        <tissue evidence="4">Whole cell</tissue>
    </source>
</reference>
<evidence type="ECO:0000256" key="2">
    <source>
        <dbReference type="ARBA" id="ARBA00022472"/>
    </source>
</evidence>
<protein>
    <submittedName>
        <fullName evidence="4">Uncharacterized protein</fullName>
    </submittedName>
</protein>
<comment type="similarity">
    <text evidence="1">Belongs to the mTERF family.</text>
</comment>
<evidence type="ECO:0000313" key="4">
    <source>
        <dbReference type="EMBL" id="KAI3436222.1"/>
    </source>
</evidence>
<comment type="caution">
    <text evidence="4">The sequence shown here is derived from an EMBL/GenBank/DDBJ whole genome shotgun (WGS) entry which is preliminary data.</text>
</comment>
<dbReference type="Proteomes" id="UP001055712">
    <property type="component" value="Unassembled WGS sequence"/>
</dbReference>
<evidence type="ECO:0000256" key="1">
    <source>
        <dbReference type="ARBA" id="ARBA00007692"/>
    </source>
</evidence>
<evidence type="ECO:0000313" key="5">
    <source>
        <dbReference type="Proteomes" id="UP001055712"/>
    </source>
</evidence>
<dbReference type="PANTHER" id="PTHR13068">
    <property type="entry name" value="CGI-12 PROTEIN-RELATED"/>
    <property type="match status" value="1"/>
</dbReference>
<dbReference type="Pfam" id="PF02536">
    <property type="entry name" value="mTERF"/>
    <property type="match status" value="1"/>
</dbReference>
<keyword evidence="3" id="KW-0809">Transit peptide</keyword>
<keyword evidence="2" id="KW-0805">Transcription regulation</keyword>
<keyword evidence="2" id="KW-0806">Transcription termination</keyword>
<dbReference type="OrthoDB" id="637682at2759"/>
<dbReference type="PANTHER" id="PTHR13068:SF173">
    <property type="entry name" value="EMB|CAB62602.1"/>
    <property type="match status" value="1"/>
</dbReference>
<reference evidence="4" key="1">
    <citation type="journal article" date="2019" name="Plant J.">
        <title>Chlorella vulgaris genome assembly and annotation reveals the molecular basis for metabolic acclimation to high light conditions.</title>
        <authorList>
            <person name="Cecchin M."/>
            <person name="Marcolungo L."/>
            <person name="Rossato M."/>
            <person name="Girolomoni L."/>
            <person name="Cosentino E."/>
            <person name="Cuine S."/>
            <person name="Li-Beisson Y."/>
            <person name="Delledonne M."/>
            <person name="Ballottari M."/>
        </authorList>
    </citation>
    <scope>NUCLEOTIDE SEQUENCE</scope>
    <source>
        <strain evidence="4">211/11P</strain>
    </source>
</reference>
<dbReference type="Gene3D" id="1.25.70.10">
    <property type="entry name" value="Transcription termination factor 3, mitochondrial"/>
    <property type="match status" value="1"/>
</dbReference>
<dbReference type="AlphaFoldDB" id="A0A9D4TXA4"/>
<gene>
    <name evidence="4" type="ORF">D9Q98_002276</name>
</gene>
<accession>A0A9D4TXA4</accession>
<dbReference type="GO" id="GO:0003676">
    <property type="term" value="F:nucleic acid binding"/>
    <property type="evidence" value="ECO:0007669"/>
    <property type="project" value="InterPro"/>
</dbReference>
<dbReference type="EMBL" id="SIDB01000002">
    <property type="protein sequence ID" value="KAI3436222.1"/>
    <property type="molecule type" value="Genomic_DNA"/>
</dbReference>
<evidence type="ECO:0000256" key="3">
    <source>
        <dbReference type="ARBA" id="ARBA00022946"/>
    </source>
</evidence>
<sequence length="225" mass="24981">MSAGLFHPAPLPERSAANVRRIAQAAPQRPWQPSQHRCPARRRRCQAAAQRDDVGRLLRDALQQPAQGQNLAYLAAGNFLQGLGIDNQTEINRVLDVAMNPNSLWARNNRKQPTNPHARPLSVDDDLKPLVEFLQAAGLSQEQIAKAILVHPALLSYRVEQRLQPFFAFLAEQPLALSRDEAAVVVQRRPSILGVEVAGLRRMVAFLLESGNSREQVIELMATTL</sequence>
<dbReference type="InterPro" id="IPR038538">
    <property type="entry name" value="MTERF_sf"/>
</dbReference>